<dbReference type="InterPro" id="IPR049492">
    <property type="entry name" value="BD-FAE-like_dom"/>
</dbReference>
<evidence type="ECO:0000259" key="3">
    <source>
        <dbReference type="Pfam" id="PF08450"/>
    </source>
</evidence>
<feature type="signal peptide" evidence="2">
    <location>
        <begin position="1"/>
        <end position="22"/>
    </location>
</feature>
<keyword evidence="1 5" id="KW-0378">Hydrolase</keyword>
<proteinExistence type="predicted"/>
<dbReference type="Pfam" id="PF08450">
    <property type="entry name" value="SGL"/>
    <property type="match status" value="1"/>
</dbReference>
<accession>A0A6M5Z0M2</accession>
<feature type="chain" id="PRO_5027019690" evidence="2">
    <location>
        <begin position="23"/>
        <end position="582"/>
    </location>
</feature>
<dbReference type="EC" id="3.1.1.17" evidence="5"/>
<dbReference type="SUPFAM" id="SSF53474">
    <property type="entry name" value="alpha/beta-Hydrolases"/>
    <property type="match status" value="1"/>
</dbReference>
<organism evidence="5 6">
    <name type="scientific">Frigoriglobus tundricola</name>
    <dbReference type="NCBI Taxonomy" id="2774151"/>
    <lineage>
        <taxon>Bacteria</taxon>
        <taxon>Pseudomonadati</taxon>
        <taxon>Planctomycetota</taxon>
        <taxon>Planctomycetia</taxon>
        <taxon>Gemmatales</taxon>
        <taxon>Gemmataceae</taxon>
        <taxon>Frigoriglobus</taxon>
    </lineage>
</organism>
<keyword evidence="6" id="KW-1185">Reference proteome</keyword>
<dbReference type="PANTHER" id="PTHR47572:SF4">
    <property type="entry name" value="LACTONASE DRP35"/>
    <property type="match status" value="1"/>
</dbReference>
<dbReference type="InterPro" id="IPR029058">
    <property type="entry name" value="AB_hydrolase_fold"/>
</dbReference>
<protein>
    <submittedName>
        <fullName evidence="5">Gluconolactonase</fullName>
        <ecNumber evidence="5">3.1.1.17</ecNumber>
    </submittedName>
</protein>
<sequence length="582" mass="62681">MCRAPALLAFALTALTPPFARSADPPSVLDVWPKGAPGEKADIGDEKATTAKGRDAITSITNVSKPTLTLYRPAKDKNTGAAIVVAPGGGYTNLAWEHEGTMVGEWLQSIGVTGVVLKYRVPRRPDAPKGEPPLGALQDAQRAISLTRAHAREWDVDPNRIGMLGFSAGGHLTAWAATNSDTRSYEVIDDADKASCRPNFAVLIYPGGLVSRENKEQLAPEIRVSKDTPPCFFALAYNDNGPLDGSLKMIAALKKAGVTAELHVYSAGGHGFGMRTGEKPHATWPKRAEEWMRAEGFFTAARAEDASPVAPGAKLEKLATGFKFTEGPAPDAAGNVYFTDQPNDRIHIWSTDGKLSTFMEPAGRSNGLSFDKNGVLWACADEKNELWKIDVKTKEKTVVVKDYAGKLLNGPNDIWVRDDGSAFFTDPYYKRPYWNRGPKEQDKEAVYFVSAAGKLSRADAGEIKQPNGIIGTPDGKTLYVADIGANRTFVYDVAADGTLSNRKPFCGQGSDGMTIDADGNVYFTLGRAVSIYDKSGKKVAQIDVPEGTTNVCFGGKDMKTLFITAGTSLYSIPMRVKGVARQ</sequence>
<evidence type="ECO:0000313" key="5">
    <source>
        <dbReference type="EMBL" id="QJW99708.1"/>
    </source>
</evidence>
<dbReference type="PANTHER" id="PTHR47572">
    <property type="entry name" value="LIPOPROTEIN-RELATED"/>
    <property type="match status" value="1"/>
</dbReference>
<keyword evidence="2" id="KW-0732">Signal</keyword>
<dbReference type="SUPFAM" id="SSF63829">
    <property type="entry name" value="Calcium-dependent phosphotriesterase"/>
    <property type="match status" value="1"/>
</dbReference>
<evidence type="ECO:0000313" key="6">
    <source>
        <dbReference type="Proteomes" id="UP000503447"/>
    </source>
</evidence>
<evidence type="ECO:0000256" key="1">
    <source>
        <dbReference type="ARBA" id="ARBA00022801"/>
    </source>
</evidence>
<dbReference type="GO" id="GO:0004341">
    <property type="term" value="F:gluconolactonase activity"/>
    <property type="evidence" value="ECO:0007669"/>
    <property type="project" value="UniProtKB-EC"/>
</dbReference>
<dbReference type="Pfam" id="PF20434">
    <property type="entry name" value="BD-FAE"/>
    <property type="match status" value="1"/>
</dbReference>
<dbReference type="InterPro" id="IPR011042">
    <property type="entry name" value="6-blade_b-propeller_TolB-like"/>
</dbReference>
<evidence type="ECO:0000259" key="4">
    <source>
        <dbReference type="Pfam" id="PF20434"/>
    </source>
</evidence>
<name>A0A6M5Z0M2_9BACT</name>
<dbReference type="KEGG" id="ftj:FTUN_7331"/>
<dbReference type="InterPro" id="IPR013658">
    <property type="entry name" value="SGL"/>
</dbReference>
<feature type="domain" description="SMP-30/Gluconolactonase/LRE-like region" evidence="3">
    <location>
        <begin position="324"/>
        <end position="565"/>
    </location>
</feature>
<gene>
    <name evidence="5" type="ORF">FTUN_7331</name>
</gene>
<dbReference type="InterPro" id="IPR051262">
    <property type="entry name" value="SMP-30/CGR1_Lactonase"/>
</dbReference>
<dbReference type="RefSeq" id="WP_227254563.1">
    <property type="nucleotide sequence ID" value="NZ_CP053452.2"/>
</dbReference>
<dbReference type="Gene3D" id="2.120.10.30">
    <property type="entry name" value="TolB, C-terminal domain"/>
    <property type="match status" value="1"/>
</dbReference>
<reference evidence="6" key="1">
    <citation type="submission" date="2020-05" db="EMBL/GenBank/DDBJ databases">
        <title>Frigoriglobus tundricola gen. nov., sp. nov., a psychrotolerant cellulolytic planctomycete of the family Gemmataceae with two divergent copies of 16S rRNA gene.</title>
        <authorList>
            <person name="Kulichevskaya I.S."/>
            <person name="Ivanova A.A."/>
            <person name="Naumoff D.G."/>
            <person name="Beletsky A.V."/>
            <person name="Rijpstra W.I.C."/>
            <person name="Sinninghe Damste J.S."/>
            <person name="Mardanov A.V."/>
            <person name="Ravin N.V."/>
            <person name="Dedysh S.N."/>
        </authorList>
    </citation>
    <scope>NUCLEOTIDE SEQUENCE [LARGE SCALE GENOMIC DNA]</scope>
    <source>
        <strain evidence="6">PL17</strain>
    </source>
</reference>
<evidence type="ECO:0000256" key="2">
    <source>
        <dbReference type="SAM" id="SignalP"/>
    </source>
</evidence>
<dbReference type="Proteomes" id="UP000503447">
    <property type="component" value="Chromosome"/>
</dbReference>
<dbReference type="AlphaFoldDB" id="A0A6M5Z0M2"/>
<feature type="domain" description="BD-FAE-like" evidence="4">
    <location>
        <begin position="68"/>
        <end position="186"/>
    </location>
</feature>
<dbReference type="EMBL" id="CP053452">
    <property type="protein sequence ID" value="QJW99708.1"/>
    <property type="molecule type" value="Genomic_DNA"/>
</dbReference>
<dbReference type="Gene3D" id="3.40.50.1820">
    <property type="entry name" value="alpha/beta hydrolase"/>
    <property type="match status" value="1"/>
</dbReference>